<dbReference type="SUPFAM" id="SSF159042">
    <property type="entry name" value="Plus3-like"/>
    <property type="match status" value="1"/>
</dbReference>
<dbReference type="Proteomes" id="UP001206925">
    <property type="component" value="Unassembled WGS sequence"/>
</dbReference>
<dbReference type="InterPro" id="IPR036128">
    <property type="entry name" value="Plus3-like_sf"/>
</dbReference>
<sequence length="354" mass="39859">MINVNDTGMDLVFDVSQWKKKNSNTGAGVNANTKADIMNFAGSGTLAELVWSPQTGLNIKFAQNKPRFMWEEAPSEKRHLDTKNEQHISSVVPSHHVSGEVVKSSSCTGSQNQRAADTLCKQLFENGITSNVNDSCPESISPLKVEPMMQSGPHEQVAVFEKESDWKHEAKSHGSMTSCRSANLSSKRKRLCSFEQQLILGCKRIKKQLLMKQARLYEGVSKEAPNGMFETIRRLRLSRTDIHKWMNTKLSVADLDGFFLRLRVAELGEGAEGPRYYVACITGLQWDTPRKDFKQPIRVKVGGVECFVESQHISNCDFVEDELIAWWQKTSENKRIPVVKDLKSKLAVRRTLGV</sequence>
<proteinExistence type="predicted"/>
<dbReference type="PANTHER" id="PTHR38940">
    <property type="entry name" value="PLUS3 DOMAIN-CONTAINING PROTEIN"/>
    <property type="match status" value="1"/>
</dbReference>
<evidence type="ECO:0000259" key="1">
    <source>
        <dbReference type="PROSITE" id="PS51360"/>
    </source>
</evidence>
<evidence type="ECO:0000313" key="3">
    <source>
        <dbReference type="Proteomes" id="UP001206925"/>
    </source>
</evidence>
<dbReference type="PROSITE" id="PS51360">
    <property type="entry name" value="PLUS3"/>
    <property type="match status" value="1"/>
</dbReference>
<dbReference type="Gene3D" id="3.90.70.200">
    <property type="entry name" value="Plus-3 domain"/>
    <property type="match status" value="1"/>
</dbReference>
<reference evidence="2" key="1">
    <citation type="submission" date="2022-06" db="EMBL/GenBank/DDBJ databases">
        <title>Uncovering the hologenomic basis of an extraordinary plant invasion.</title>
        <authorList>
            <person name="Bieker V.C."/>
            <person name="Martin M.D."/>
            <person name="Gilbert T."/>
            <person name="Hodgins K."/>
            <person name="Battlay P."/>
            <person name="Petersen B."/>
            <person name="Wilson J."/>
        </authorList>
    </citation>
    <scope>NUCLEOTIDE SEQUENCE</scope>
    <source>
        <strain evidence="2">AA19_3_7</strain>
        <tissue evidence="2">Leaf</tissue>
    </source>
</reference>
<evidence type="ECO:0000313" key="2">
    <source>
        <dbReference type="EMBL" id="KAI7757792.1"/>
    </source>
</evidence>
<gene>
    <name evidence="2" type="ORF">M8C21_029168</name>
</gene>
<comment type="caution">
    <text evidence="2">The sequence shown here is derived from an EMBL/GenBank/DDBJ whole genome shotgun (WGS) entry which is preliminary data.</text>
</comment>
<dbReference type="SMART" id="SM00719">
    <property type="entry name" value="Plus3"/>
    <property type="match status" value="1"/>
</dbReference>
<dbReference type="EMBL" id="JAMZMK010000057">
    <property type="protein sequence ID" value="KAI7757792.1"/>
    <property type="molecule type" value="Genomic_DNA"/>
</dbReference>
<name>A0AAD5DE86_AMBAR</name>
<dbReference type="Pfam" id="PF03126">
    <property type="entry name" value="Plus-3"/>
    <property type="match status" value="1"/>
</dbReference>
<keyword evidence="3" id="KW-1185">Reference proteome</keyword>
<dbReference type="PANTHER" id="PTHR38940:SF5">
    <property type="match status" value="1"/>
</dbReference>
<protein>
    <recommendedName>
        <fullName evidence="1">Plus3 domain-containing protein</fullName>
    </recommendedName>
</protein>
<dbReference type="GO" id="GO:0003677">
    <property type="term" value="F:DNA binding"/>
    <property type="evidence" value="ECO:0007669"/>
    <property type="project" value="InterPro"/>
</dbReference>
<feature type="domain" description="Plus3" evidence="1">
    <location>
        <begin position="226"/>
        <end position="354"/>
    </location>
</feature>
<accession>A0AAD5DE86</accession>
<organism evidence="2 3">
    <name type="scientific">Ambrosia artemisiifolia</name>
    <name type="common">Common ragweed</name>
    <dbReference type="NCBI Taxonomy" id="4212"/>
    <lineage>
        <taxon>Eukaryota</taxon>
        <taxon>Viridiplantae</taxon>
        <taxon>Streptophyta</taxon>
        <taxon>Embryophyta</taxon>
        <taxon>Tracheophyta</taxon>
        <taxon>Spermatophyta</taxon>
        <taxon>Magnoliopsida</taxon>
        <taxon>eudicotyledons</taxon>
        <taxon>Gunneridae</taxon>
        <taxon>Pentapetalae</taxon>
        <taxon>asterids</taxon>
        <taxon>campanulids</taxon>
        <taxon>Asterales</taxon>
        <taxon>Asteraceae</taxon>
        <taxon>Asteroideae</taxon>
        <taxon>Heliantheae alliance</taxon>
        <taxon>Heliantheae</taxon>
        <taxon>Ambrosia</taxon>
    </lineage>
</organism>
<dbReference type="InterPro" id="IPR004343">
    <property type="entry name" value="Plus-3_dom"/>
</dbReference>
<dbReference type="AlphaFoldDB" id="A0AAD5DE86"/>